<gene>
    <name evidence="6" type="primary">WDR55</name>
    <name evidence="6" type="ORF">BLAG_LOCUS20702</name>
</gene>
<dbReference type="PROSITE" id="PS50294">
    <property type="entry name" value="WD_REPEATS_REGION"/>
    <property type="match status" value="1"/>
</dbReference>
<protein>
    <submittedName>
        <fullName evidence="6">WDR55 protein</fullName>
    </submittedName>
</protein>
<dbReference type="CDD" id="cd00200">
    <property type="entry name" value="WD40"/>
    <property type="match status" value="1"/>
</dbReference>
<keyword evidence="7" id="KW-1185">Reference proteome</keyword>
<dbReference type="Gene3D" id="2.130.10.10">
    <property type="entry name" value="YVTN repeat-like/Quinoprotein amine dehydrogenase"/>
    <property type="match status" value="2"/>
</dbReference>
<evidence type="ECO:0000313" key="7">
    <source>
        <dbReference type="Proteomes" id="UP000838412"/>
    </source>
</evidence>
<feature type="compositionally biased region" description="Basic and acidic residues" evidence="5">
    <location>
        <begin position="381"/>
        <end position="391"/>
    </location>
</feature>
<evidence type="ECO:0000256" key="5">
    <source>
        <dbReference type="SAM" id="MobiDB-lite"/>
    </source>
</evidence>
<accession>A0A8K0EUW1</accession>
<evidence type="ECO:0000256" key="2">
    <source>
        <dbReference type="ARBA" id="ARBA00022574"/>
    </source>
</evidence>
<name>A0A8K0EUW1_BRALA</name>
<reference evidence="6" key="1">
    <citation type="submission" date="2022-01" db="EMBL/GenBank/DDBJ databases">
        <authorList>
            <person name="Braso-Vives M."/>
        </authorList>
    </citation>
    <scope>NUCLEOTIDE SEQUENCE</scope>
</reference>
<dbReference type="InterPro" id="IPR050505">
    <property type="entry name" value="WDR55/POC1"/>
</dbReference>
<feature type="compositionally biased region" description="Basic and acidic residues" evidence="5">
    <location>
        <begin position="354"/>
        <end position="365"/>
    </location>
</feature>
<dbReference type="InterPro" id="IPR036322">
    <property type="entry name" value="WD40_repeat_dom_sf"/>
</dbReference>
<keyword evidence="3" id="KW-0677">Repeat</keyword>
<organism evidence="6 7">
    <name type="scientific">Branchiostoma lanceolatum</name>
    <name type="common">Common lancelet</name>
    <name type="synonym">Amphioxus lanceolatum</name>
    <dbReference type="NCBI Taxonomy" id="7740"/>
    <lineage>
        <taxon>Eukaryota</taxon>
        <taxon>Metazoa</taxon>
        <taxon>Chordata</taxon>
        <taxon>Cephalochordata</taxon>
        <taxon>Leptocardii</taxon>
        <taxon>Amphioxiformes</taxon>
        <taxon>Branchiostomatidae</taxon>
        <taxon>Branchiostoma</taxon>
    </lineage>
</organism>
<dbReference type="SMART" id="SM00320">
    <property type="entry name" value="WD40"/>
    <property type="match status" value="6"/>
</dbReference>
<dbReference type="AlphaFoldDB" id="A0A8K0EUW1"/>
<dbReference type="Proteomes" id="UP000838412">
    <property type="component" value="Chromosome 6"/>
</dbReference>
<dbReference type="OrthoDB" id="2288928at2759"/>
<evidence type="ECO:0000256" key="4">
    <source>
        <dbReference type="PROSITE-ProRule" id="PRU00221"/>
    </source>
</evidence>
<evidence type="ECO:0000313" key="6">
    <source>
        <dbReference type="EMBL" id="CAH1267284.1"/>
    </source>
</evidence>
<dbReference type="PANTHER" id="PTHR44019">
    <property type="entry name" value="WD REPEAT-CONTAINING PROTEIN 55"/>
    <property type="match status" value="1"/>
</dbReference>
<evidence type="ECO:0000256" key="3">
    <source>
        <dbReference type="ARBA" id="ARBA00022737"/>
    </source>
</evidence>
<sequence>MINILMHYIAYSMSSIFFMLTGADISGIKVDRQLKPGTIMAQVHDESEDDKVHIPPDISFEDLVVDINFHPSKPLIAAGIITGDVTLHSYASSANTLVKTFKHHKKATRAVAFSKDGNSLITSSKDKSLQVVDVETGKVSQCFSQAHPSPVYCQLVISDRLLATGDDDGNVKLWDLRKGHPIMELQENQDFISDMAVDEEKRFLLATSGDGTMTTFNIRRRKMVVQSENMEDEMLSVAIVKDGTKVICGTGEGALNFFNWEEFGNISDRFPGHPMSVDCIVPVTENIVCTGSMDGVIRAVNILPNRFMGVVGEHEEFPIEKIRITPNSEIIASCSHDQKIKFWHVAHLEKETIDASKKAKRDNKPKNLKKTAGQEDFFADFGKDLEVKPAAESEDDLSEEEGDSDNEEEPENADNGSESEESDDFLSDDDSDDLDEDDSADEDDDDSAEDSDSNTTESEERTGDEDEKDVTKDKPDSDTSGKQ</sequence>
<proteinExistence type="inferred from homology"/>
<feature type="region of interest" description="Disordered" evidence="5">
    <location>
        <begin position="354"/>
        <end position="483"/>
    </location>
</feature>
<dbReference type="InterPro" id="IPR001680">
    <property type="entry name" value="WD40_rpt"/>
</dbReference>
<dbReference type="InterPro" id="IPR015943">
    <property type="entry name" value="WD40/YVTN_repeat-like_dom_sf"/>
</dbReference>
<feature type="repeat" description="WD" evidence="4">
    <location>
        <begin position="144"/>
        <end position="184"/>
    </location>
</feature>
<feature type="compositionally biased region" description="Basic and acidic residues" evidence="5">
    <location>
        <begin position="469"/>
        <end position="483"/>
    </location>
</feature>
<dbReference type="PROSITE" id="PS00678">
    <property type="entry name" value="WD_REPEATS_1"/>
    <property type="match status" value="1"/>
</dbReference>
<dbReference type="PANTHER" id="PTHR44019:SF20">
    <property type="entry name" value="WD REPEAT-CONTAINING PROTEIN 55"/>
    <property type="match status" value="1"/>
</dbReference>
<keyword evidence="2 4" id="KW-0853">WD repeat</keyword>
<dbReference type="EMBL" id="OV696691">
    <property type="protein sequence ID" value="CAH1267284.1"/>
    <property type="molecule type" value="Genomic_DNA"/>
</dbReference>
<feature type="compositionally biased region" description="Acidic residues" evidence="5">
    <location>
        <begin position="392"/>
        <end position="452"/>
    </location>
</feature>
<dbReference type="PROSITE" id="PS50082">
    <property type="entry name" value="WD_REPEATS_2"/>
    <property type="match status" value="2"/>
</dbReference>
<evidence type="ECO:0000256" key="1">
    <source>
        <dbReference type="ARBA" id="ARBA00007625"/>
    </source>
</evidence>
<dbReference type="InterPro" id="IPR019775">
    <property type="entry name" value="WD40_repeat_CS"/>
</dbReference>
<comment type="similarity">
    <text evidence="1">Belongs to the WD repeat WDR55 family.</text>
</comment>
<dbReference type="Pfam" id="PF24796">
    <property type="entry name" value="WDR55"/>
    <property type="match status" value="1"/>
</dbReference>
<feature type="repeat" description="WD" evidence="4">
    <location>
        <begin position="101"/>
        <end position="142"/>
    </location>
</feature>
<dbReference type="SUPFAM" id="SSF50978">
    <property type="entry name" value="WD40 repeat-like"/>
    <property type="match status" value="1"/>
</dbReference>